<dbReference type="EMBL" id="KZ308428">
    <property type="protein sequence ID" value="KAG8229396.1"/>
    <property type="molecule type" value="Genomic_DNA"/>
</dbReference>
<organism evidence="1 2">
    <name type="scientific">Ladona fulva</name>
    <name type="common">Scarce chaser dragonfly</name>
    <name type="synonym">Libellula fulva</name>
    <dbReference type="NCBI Taxonomy" id="123851"/>
    <lineage>
        <taxon>Eukaryota</taxon>
        <taxon>Metazoa</taxon>
        <taxon>Ecdysozoa</taxon>
        <taxon>Arthropoda</taxon>
        <taxon>Hexapoda</taxon>
        <taxon>Insecta</taxon>
        <taxon>Pterygota</taxon>
        <taxon>Palaeoptera</taxon>
        <taxon>Odonata</taxon>
        <taxon>Epiprocta</taxon>
        <taxon>Anisoptera</taxon>
        <taxon>Libelluloidea</taxon>
        <taxon>Libellulidae</taxon>
        <taxon>Ladona</taxon>
    </lineage>
</organism>
<keyword evidence="2" id="KW-1185">Reference proteome</keyword>
<sequence>MFPSLMVSVKPTLQSKEYTASVCSKMRSELDKELKKVLQLPPNELTEWLIQQGLIRAEQKCHTHLDSNYQPIPFQLGIYSDSSKFPNSGGYVWVSECCGQRHLSVFAGSIFEGVPHTPKTILKLIYHWACQTSTTNIAQWVHVTMNYIKTFHTAMRAVCIASVHEKLKGLGGDKKDVEVAIMTLGTSSNDGRLKQVKVEILGVLDQEKNIVRLFAAEPPQKILGAATSAKRDYRQILRPLADWVDKRSVIVTDLSIDRNYLLELGFPSVKQSTARSDFVLRIVEYLSSSIPRSFQNVLPALNRPLIQQYLDEISWREAFGPSPLQAFKNFVIHLAEITKLELGCKKG</sequence>
<reference evidence="1" key="1">
    <citation type="submission" date="2013-04" db="EMBL/GenBank/DDBJ databases">
        <authorList>
            <person name="Qu J."/>
            <person name="Murali S.C."/>
            <person name="Bandaranaike D."/>
            <person name="Bellair M."/>
            <person name="Blankenburg K."/>
            <person name="Chao H."/>
            <person name="Dinh H."/>
            <person name="Doddapaneni H."/>
            <person name="Downs B."/>
            <person name="Dugan-Rocha S."/>
            <person name="Elkadiri S."/>
            <person name="Gnanaolivu R.D."/>
            <person name="Hernandez B."/>
            <person name="Javaid M."/>
            <person name="Jayaseelan J.C."/>
            <person name="Lee S."/>
            <person name="Li M."/>
            <person name="Ming W."/>
            <person name="Munidasa M."/>
            <person name="Muniz J."/>
            <person name="Nguyen L."/>
            <person name="Ongeri F."/>
            <person name="Osuji N."/>
            <person name="Pu L.-L."/>
            <person name="Puazo M."/>
            <person name="Qu C."/>
            <person name="Quiroz J."/>
            <person name="Raj R."/>
            <person name="Weissenberger G."/>
            <person name="Xin Y."/>
            <person name="Zou X."/>
            <person name="Han Y."/>
            <person name="Richards S."/>
            <person name="Worley K."/>
            <person name="Muzny D."/>
            <person name="Gibbs R."/>
        </authorList>
    </citation>
    <scope>NUCLEOTIDE SEQUENCE</scope>
    <source>
        <strain evidence="1">Sampled in the wild</strain>
    </source>
</reference>
<dbReference type="Proteomes" id="UP000792457">
    <property type="component" value="Unassembled WGS sequence"/>
</dbReference>
<dbReference type="OrthoDB" id="10032537at2759"/>
<evidence type="ECO:0000313" key="1">
    <source>
        <dbReference type="EMBL" id="KAG8229396.1"/>
    </source>
</evidence>
<dbReference type="AlphaFoldDB" id="A0A8K0K6R1"/>
<comment type="caution">
    <text evidence="1">The sequence shown here is derived from an EMBL/GenBank/DDBJ whole genome shotgun (WGS) entry which is preliminary data.</text>
</comment>
<name>A0A8K0K6R1_LADFU</name>
<protein>
    <submittedName>
        <fullName evidence="1">Uncharacterized protein</fullName>
    </submittedName>
</protein>
<proteinExistence type="predicted"/>
<gene>
    <name evidence="1" type="ORF">J437_LFUL000917</name>
</gene>
<reference evidence="1" key="2">
    <citation type="submission" date="2017-10" db="EMBL/GenBank/DDBJ databases">
        <title>Ladona fulva Genome sequencing and assembly.</title>
        <authorList>
            <person name="Murali S."/>
            <person name="Richards S."/>
            <person name="Bandaranaike D."/>
            <person name="Bellair M."/>
            <person name="Blankenburg K."/>
            <person name="Chao H."/>
            <person name="Dinh H."/>
            <person name="Doddapaneni H."/>
            <person name="Dugan-Rocha S."/>
            <person name="Elkadiri S."/>
            <person name="Gnanaolivu R."/>
            <person name="Hernandez B."/>
            <person name="Skinner E."/>
            <person name="Javaid M."/>
            <person name="Lee S."/>
            <person name="Li M."/>
            <person name="Ming W."/>
            <person name="Munidasa M."/>
            <person name="Muniz J."/>
            <person name="Nguyen L."/>
            <person name="Hughes D."/>
            <person name="Osuji N."/>
            <person name="Pu L.-L."/>
            <person name="Puazo M."/>
            <person name="Qu C."/>
            <person name="Quiroz J."/>
            <person name="Raj R."/>
            <person name="Weissenberger G."/>
            <person name="Xin Y."/>
            <person name="Zou X."/>
            <person name="Han Y."/>
            <person name="Worley K."/>
            <person name="Muzny D."/>
            <person name="Gibbs R."/>
        </authorList>
    </citation>
    <scope>NUCLEOTIDE SEQUENCE</scope>
    <source>
        <strain evidence="1">Sampled in the wild</strain>
    </source>
</reference>
<accession>A0A8K0K6R1</accession>
<evidence type="ECO:0000313" key="2">
    <source>
        <dbReference type="Proteomes" id="UP000792457"/>
    </source>
</evidence>